<evidence type="ECO:0000256" key="10">
    <source>
        <dbReference type="ARBA" id="ARBA00022840"/>
    </source>
</evidence>
<dbReference type="Pfam" id="PF00672">
    <property type="entry name" value="HAMP"/>
    <property type="match status" value="1"/>
</dbReference>
<keyword evidence="4" id="KW-1003">Cell membrane</keyword>
<keyword evidence="8" id="KW-0547">Nucleotide-binding</keyword>
<evidence type="ECO:0000313" key="17">
    <source>
        <dbReference type="EMBL" id="PUV21509.1"/>
    </source>
</evidence>
<evidence type="ECO:0000256" key="13">
    <source>
        <dbReference type="ARBA" id="ARBA00023136"/>
    </source>
</evidence>
<name>A0A363NL13_9SPHI</name>
<keyword evidence="7 14" id="KW-0812">Transmembrane</keyword>
<evidence type="ECO:0000256" key="9">
    <source>
        <dbReference type="ARBA" id="ARBA00022777"/>
    </source>
</evidence>
<gene>
    <name evidence="17" type="ORF">DCO56_27295</name>
</gene>
<dbReference type="SMART" id="SM00387">
    <property type="entry name" value="HATPase_c"/>
    <property type="match status" value="1"/>
</dbReference>
<feature type="transmembrane region" description="Helical" evidence="14">
    <location>
        <begin position="7"/>
        <end position="29"/>
    </location>
</feature>
<evidence type="ECO:0000256" key="6">
    <source>
        <dbReference type="ARBA" id="ARBA00022679"/>
    </source>
</evidence>
<dbReference type="InterPro" id="IPR003661">
    <property type="entry name" value="HisK_dim/P_dom"/>
</dbReference>
<keyword evidence="5" id="KW-0597">Phosphoprotein</keyword>
<dbReference type="PROSITE" id="PS50885">
    <property type="entry name" value="HAMP"/>
    <property type="match status" value="1"/>
</dbReference>
<evidence type="ECO:0000259" key="16">
    <source>
        <dbReference type="PROSITE" id="PS50885"/>
    </source>
</evidence>
<keyword evidence="12" id="KW-0902">Two-component regulatory system</keyword>
<reference evidence="17 18" key="1">
    <citation type="submission" date="2018-04" db="EMBL/GenBank/DDBJ databases">
        <title>Sphingobacterium sp. M46 Genome.</title>
        <authorList>
            <person name="Cheng J."/>
            <person name="Li Y."/>
        </authorList>
    </citation>
    <scope>NUCLEOTIDE SEQUENCE [LARGE SCALE GENOMIC DNA]</scope>
    <source>
        <strain evidence="17 18">M46</strain>
    </source>
</reference>
<dbReference type="InterPro" id="IPR005467">
    <property type="entry name" value="His_kinase_dom"/>
</dbReference>
<dbReference type="OrthoDB" id="594725at2"/>
<evidence type="ECO:0000256" key="12">
    <source>
        <dbReference type="ARBA" id="ARBA00023012"/>
    </source>
</evidence>
<dbReference type="SMART" id="SM00388">
    <property type="entry name" value="HisKA"/>
    <property type="match status" value="1"/>
</dbReference>
<dbReference type="Gene3D" id="6.10.340.10">
    <property type="match status" value="1"/>
</dbReference>
<dbReference type="SUPFAM" id="SSF158472">
    <property type="entry name" value="HAMP domain-like"/>
    <property type="match status" value="1"/>
</dbReference>
<keyword evidence="9 17" id="KW-0418">Kinase</keyword>
<dbReference type="InterPro" id="IPR003594">
    <property type="entry name" value="HATPase_dom"/>
</dbReference>
<comment type="caution">
    <text evidence="17">The sequence shown here is derived from an EMBL/GenBank/DDBJ whole genome shotgun (WGS) entry which is preliminary data.</text>
</comment>
<comment type="catalytic activity">
    <reaction evidence="1">
        <text>ATP + protein L-histidine = ADP + protein N-phospho-L-histidine.</text>
        <dbReference type="EC" id="2.7.13.3"/>
    </reaction>
</comment>
<dbReference type="RefSeq" id="WP_108636846.1">
    <property type="nucleotide sequence ID" value="NZ_QCXX01000010.1"/>
</dbReference>
<proteinExistence type="predicted"/>
<evidence type="ECO:0000256" key="11">
    <source>
        <dbReference type="ARBA" id="ARBA00022989"/>
    </source>
</evidence>
<dbReference type="GO" id="GO:0005886">
    <property type="term" value="C:plasma membrane"/>
    <property type="evidence" value="ECO:0007669"/>
    <property type="project" value="UniProtKB-SubCell"/>
</dbReference>
<dbReference type="InterPro" id="IPR050398">
    <property type="entry name" value="HssS/ArlS-like"/>
</dbReference>
<organism evidence="17 18">
    <name type="scientific">Sphingobacterium athyrii</name>
    <dbReference type="NCBI Taxonomy" id="2152717"/>
    <lineage>
        <taxon>Bacteria</taxon>
        <taxon>Pseudomonadati</taxon>
        <taxon>Bacteroidota</taxon>
        <taxon>Sphingobacteriia</taxon>
        <taxon>Sphingobacteriales</taxon>
        <taxon>Sphingobacteriaceae</taxon>
        <taxon>Sphingobacterium</taxon>
    </lineage>
</organism>
<evidence type="ECO:0000256" key="7">
    <source>
        <dbReference type="ARBA" id="ARBA00022692"/>
    </source>
</evidence>
<evidence type="ECO:0000256" key="1">
    <source>
        <dbReference type="ARBA" id="ARBA00000085"/>
    </source>
</evidence>
<dbReference type="Gene3D" id="1.10.287.130">
    <property type="match status" value="1"/>
</dbReference>
<dbReference type="AlphaFoldDB" id="A0A363NL13"/>
<keyword evidence="6" id="KW-0808">Transferase</keyword>
<evidence type="ECO:0000259" key="15">
    <source>
        <dbReference type="PROSITE" id="PS50109"/>
    </source>
</evidence>
<evidence type="ECO:0000256" key="14">
    <source>
        <dbReference type="SAM" id="Phobius"/>
    </source>
</evidence>
<sequence length="466" mass="53547">MTLKKKIAIGFSIAFSILFGIAMLIIYYASVDFRNDQFRQRLIDKLDYISHYIANTPSFDRESYKIYFQDIEDGLSYEDVIILDKNKKLIFSTVKDKTIAWDQRIINRLENEKRIFYKQDQYEILGKYYLINQQAYYLLVKAQDYSGNEKLDHLAIVLTILFLLSALLIWFFSYNLILRLLSPLDRLKNDITQINASKLTNPVKYAGNTDEIAVLTQAFNTMLKRLSNAFESQKEFNSSASHELRTPLARMSFQLENLRHQHQLDEDVSHILDNISKETQHLSEVTNSLMLLSKFDSATLQTTYQEERIDEIIFMAYEKAVKTFPDLQIDFSIKGVADPTLSIFCSAQLIEIAFVNLFKNAALYSYHPEVTVVIHESSSQLKVVVSSHGAPLSTNDQKRIFEAFSRGENASEITGSGLGLRIVKRIMDSHQASIEYKADMQQSTHIFVLKFPLPAAKEANILTNAQ</sequence>
<feature type="domain" description="Histidine kinase" evidence="15">
    <location>
        <begin position="239"/>
        <end position="455"/>
    </location>
</feature>
<keyword evidence="18" id="KW-1185">Reference proteome</keyword>
<dbReference type="InterPro" id="IPR036890">
    <property type="entry name" value="HATPase_C_sf"/>
</dbReference>
<keyword evidence="13 14" id="KW-0472">Membrane</keyword>
<protein>
    <recommendedName>
        <fullName evidence="3">histidine kinase</fullName>
        <ecNumber evidence="3">2.7.13.3</ecNumber>
    </recommendedName>
</protein>
<keyword evidence="10" id="KW-0067">ATP-binding</keyword>
<dbReference type="CDD" id="cd00075">
    <property type="entry name" value="HATPase"/>
    <property type="match status" value="1"/>
</dbReference>
<feature type="domain" description="HAMP" evidence="16">
    <location>
        <begin position="178"/>
        <end position="231"/>
    </location>
</feature>
<accession>A0A363NL13</accession>
<dbReference type="SMART" id="SM00304">
    <property type="entry name" value="HAMP"/>
    <property type="match status" value="1"/>
</dbReference>
<dbReference type="GO" id="GO:0000155">
    <property type="term" value="F:phosphorelay sensor kinase activity"/>
    <property type="evidence" value="ECO:0007669"/>
    <property type="project" value="InterPro"/>
</dbReference>
<evidence type="ECO:0000256" key="8">
    <source>
        <dbReference type="ARBA" id="ARBA00022741"/>
    </source>
</evidence>
<dbReference type="PANTHER" id="PTHR45528:SF1">
    <property type="entry name" value="SENSOR HISTIDINE KINASE CPXA"/>
    <property type="match status" value="1"/>
</dbReference>
<keyword evidence="11 14" id="KW-1133">Transmembrane helix</keyword>
<evidence type="ECO:0000256" key="5">
    <source>
        <dbReference type="ARBA" id="ARBA00022553"/>
    </source>
</evidence>
<evidence type="ECO:0000256" key="2">
    <source>
        <dbReference type="ARBA" id="ARBA00004651"/>
    </source>
</evidence>
<dbReference type="Pfam" id="PF00512">
    <property type="entry name" value="HisKA"/>
    <property type="match status" value="1"/>
</dbReference>
<dbReference type="EMBL" id="QCXX01000010">
    <property type="protein sequence ID" value="PUV21509.1"/>
    <property type="molecule type" value="Genomic_DNA"/>
</dbReference>
<dbReference type="Proteomes" id="UP000250831">
    <property type="component" value="Unassembled WGS sequence"/>
</dbReference>
<dbReference type="InterPro" id="IPR036097">
    <property type="entry name" value="HisK_dim/P_sf"/>
</dbReference>
<feature type="transmembrane region" description="Helical" evidence="14">
    <location>
        <begin position="154"/>
        <end position="178"/>
    </location>
</feature>
<dbReference type="PANTHER" id="PTHR45528">
    <property type="entry name" value="SENSOR HISTIDINE KINASE CPXA"/>
    <property type="match status" value="1"/>
</dbReference>
<dbReference type="GO" id="GO:0005524">
    <property type="term" value="F:ATP binding"/>
    <property type="evidence" value="ECO:0007669"/>
    <property type="project" value="UniProtKB-KW"/>
</dbReference>
<evidence type="ECO:0000256" key="3">
    <source>
        <dbReference type="ARBA" id="ARBA00012438"/>
    </source>
</evidence>
<evidence type="ECO:0000313" key="18">
    <source>
        <dbReference type="Proteomes" id="UP000250831"/>
    </source>
</evidence>
<dbReference type="Pfam" id="PF02518">
    <property type="entry name" value="HATPase_c"/>
    <property type="match status" value="1"/>
</dbReference>
<dbReference type="CDD" id="cd06225">
    <property type="entry name" value="HAMP"/>
    <property type="match status" value="1"/>
</dbReference>
<dbReference type="Gene3D" id="3.30.565.10">
    <property type="entry name" value="Histidine kinase-like ATPase, C-terminal domain"/>
    <property type="match status" value="1"/>
</dbReference>
<dbReference type="EC" id="2.7.13.3" evidence="3"/>
<evidence type="ECO:0000256" key="4">
    <source>
        <dbReference type="ARBA" id="ARBA00022475"/>
    </source>
</evidence>
<dbReference type="SUPFAM" id="SSF47384">
    <property type="entry name" value="Homodimeric domain of signal transducing histidine kinase"/>
    <property type="match status" value="1"/>
</dbReference>
<comment type="subcellular location">
    <subcellularLocation>
        <location evidence="2">Cell membrane</location>
        <topology evidence="2">Multi-pass membrane protein</topology>
    </subcellularLocation>
</comment>
<dbReference type="PROSITE" id="PS50109">
    <property type="entry name" value="HIS_KIN"/>
    <property type="match status" value="1"/>
</dbReference>
<dbReference type="SUPFAM" id="SSF55874">
    <property type="entry name" value="ATPase domain of HSP90 chaperone/DNA topoisomerase II/histidine kinase"/>
    <property type="match status" value="1"/>
</dbReference>
<dbReference type="InterPro" id="IPR003660">
    <property type="entry name" value="HAMP_dom"/>
</dbReference>
<dbReference type="CDD" id="cd00082">
    <property type="entry name" value="HisKA"/>
    <property type="match status" value="1"/>
</dbReference>